<reference evidence="5 6" key="1">
    <citation type="journal article" date="2020" name="G3 (Bethesda)">
        <title>Improved Reference Genome for Cyclotella cryptica CCMP332, a Model for Cell Wall Morphogenesis, Salinity Adaptation, and Lipid Production in Diatoms (Bacillariophyta).</title>
        <authorList>
            <person name="Roberts W.R."/>
            <person name="Downey K.M."/>
            <person name="Ruck E.C."/>
            <person name="Traller J.C."/>
            <person name="Alverson A.J."/>
        </authorList>
    </citation>
    <scope>NUCLEOTIDE SEQUENCE [LARGE SCALE GENOMIC DNA]</scope>
    <source>
        <strain evidence="5 6">CCMP332</strain>
    </source>
</reference>
<gene>
    <name evidence="5" type="ORF">HJC23_010212</name>
</gene>
<evidence type="ECO:0000256" key="2">
    <source>
        <dbReference type="ARBA" id="ARBA00023136"/>
    </source>
</evidence>
<feature type="region of interest" description="Disordered" evidence="3">
    <location>
        <begin position="122"/>
        <end position="141"/>
    </location>
</feature>
<evidence type="ECO:0000259" key="4">
    <source>
        <dbReference type="PROSITE" id="PS51778"/>
    </source>
</evidence>
<comment type="caution">
    <text evidence="5">The sequence shown here is derived from an EMBL/GenBank/DDBJ whole genome shotgun (WGS) entry which is preliminary data.</text>
</comment>
<sequence>MTTAKPRSNLASSASSFPIKRIAFPRHRSGIERTIQPLEGSSNSEAQRILEVKKAEAKLAVREAARLAAQCQNVNPLCLCGEDPPLKKKGAKRRQLHKQRSFWRKKSLRSKSKRYRHVDPIHVLRPSPPASHQAVEDDPSLGWTQTSATEPLTAFIEEGTDANSVPTFFRSSPKNFLKKAKINERTTQIDTGSHPQYKDMCQLAQNLSASGAYACSVCGAIYDSLANATRHEDRCLVRFVETVEQNKDDTTMTRFLTFPAEHFPTPFLRPTLRQVSMRGLPQTGVRGLPVKGRCQRLDAFDCQYENSSYYNNNSSHNSNQANATTAKSRISAVTFLEESPNNGRNFCDASSNPSPLCQKPAAPPRSRIDFTPPHTGGEVNFTSPHLKKLMVISDEAAVDILIRSKQVLYALCLKELSSLNNRDVNGEDDTKRASLLLMKREFEAQRELALLSRDRHYYGMVEQRSLERRYGPFPRYDSPYKYYYNRQYARMGLGSAASKQDTNENEASLLPKKMWNVIKNRFEHAYELIKEGPASLADEMDHSKKTKDNKGNMNTGNIKHGRNTLFVNVVVKNSVQVVNNELERLARGWWQSETSGVKAHNAKEAKVLDFQFEWIRAQTQKRVIQLAAAALASDFTPRKVAVQLSNDLFRLMGPQLQQRGVTIQTDIEYRSGQYFVLAVNVLHIDWILLMDYTAKQLTRRRRRWIKEQGMKEHKSLSLVATSAPIKGASKKKRRTVRELLLAARMRFPSRNEVVAQFLAFMNRFHFVVSLPLLNILYYLFFKYAVDKFILANVTDDIFRYVEKMGMEMQLGIKSNSAQASFMLAALRELRDDDTKRKKKGEEEIEGEDYKPILGPLLGPLVKDDGADVKLPPNFEPPESLEFVAFEVDLPIGFLRLRWAMLHTESTFLKDAFFADIMKYENITGGKWSTNEKEIGLPKAPDGIDEAGFLNATLEFTYLMPKSAFVKANTCYATHEIIHYDSYCFVIKEKTLTPEVPYGNTFVAWTQYSIINTGKNTCRMICSVEAEFPNGPPMVARQIKSGMRSGTTEKFFLLGETICRYADAVP</sequence>
<proteinExistence type="predicted"/>
<evidence type="ECO:0000256" key="1">
    <source>
        <dbReference type="ARBA" id="ARBA00004370"/>
    </source>
</evidence>
<dbReference type="AlphaFoldDB" id="A0ABD3NNS5"/>
<comment type="subcellular location">
    <subcellularLocation>
        <location evidence="1">Membrane</location>
    </subcellularLocation>
</comment>
<dbReference type="GO" id="GO:0016020">
    <property type="term" value="C:membrane"/>
    <property type="evidence" value="ECO:0007669"/>
    <property type="project" value="UniProtKB-SubCell"/>
</dbReference>
<dbReference type="EMBL" id="JABMIG020000495">
    <property type="protein sequence ID" value="KAL3776376.1"/>
    <property type="molecule type" value="Genomic_DNA"/>
</dbReference>
<dbReference type="PROSITE" id="PS51778">
    <property type="entry name" value="VAST"/>
    <property type="match status" value="1"/>
</dbReference>
<organism evidence="5 6">
    <name type="scientific">Cyclotella cryptica</name>
    <dbReference type="NCBI Taxonomy" id="29204"/>
    <lineage>
        <taxon>Eukaryota</taxon>
        <taxon>Sar</taxon>
        <taxon>Stramenopiles</taxon>
        <taxon>Ochrophyta</taxon>
        <taxon>Bacillariophyta</taxon>
        <taxon>Coscinodiscophyceae</taxon>
        <taxon>Thalassiosirophycidae</taxon>
        <taxon>Stephanodiscales</taxon>
        <taxon>Stephanodiscaceae</taxon>
        <taxon>Cyclotella</taxon>
    </lineage>
</organism>
<keyword evidence="2" id="KW-0472">Membrane</keyword>
<protein>
    <recommendedName>
        <fullName evidence="4">VASt domain-containing protein</fullName>
    </recommendedName>
</protein>
<evidence type="ECO:0000313" key="5">
    <source>
        <dbReference type="EMBL" id="KAL3776376.1"/>
    </source>
</evidence>
<dbReference type="Pfam" id="PF16016">
    <property type="entry name" value="VASt"/>
    <property type="match status" value="1"/>
</dbReference>
<evidence type="ECO:0000256" key="3">
    <source>
        <dbReference type="SAM" id="MobiDB-lite"/>
    </source>
</evidence>
<dbReference type="InterPro" id="IPR031968">
    <property type="entry name" value="VASt"/>
</dbReference>
<feature type="domain" description="VASt" evidence="4">
    <location>
        <begin position="880"/>
        <end position="1065"/>
    </location>
</feature>
<dbReference type="Proteomes" id="UP001516023">
    <property type="component" value="Unassembled WGS sequence"/>
</dbReference>
<evidence type="ECO:0000313" key="6">
    <source>
        <dbReference type="Proteomes" id="UP001516023"/>
    </source>
</evidence>
<accession>A0ABD3NNS5</accession>
<name>A0ABD3NNS5_9STRA</name>
<keyword evidence="6" id="KW-1185">Reference proteome</keyword>